<organism evidence="1 2">
    <name type="scientific">Cladophialophora immunda</name>
    <dbReference type="NCBI Taxonomy" id="569365"/>
    <lineage>
        <taxon>Eukaryota</taxon>
        <taxon>Fungi</taxon>
        <taxon>Dikarya</taxon>
        <taxon>Ascomycota</taxon>
        <taxon>Pezizomycotina</taxon>
        <taxon>Eurotiomycetes</taxon>
        <taxon>Chaetothyriomycetidae</taxon>
        <taxon>Chaetothyriales</taxon>
        <taxon>Herpotrichiellaceae</taxon>
        <taxon>Cladophialophora</taxon>
    </lineage>
</organism>
<accession>A0A0D2D7I9</accession>
<keyword evidence="2" id="KW-1185">Reference proteome</keyword>
<sequence length="190" mass="20987">MQPRTKGSLPIYLSSHLSVRILNSALIAPQISSPRPGPVKFRLKAKRVWRSVLKSLLHFWKGTAGDVRNKSNGWSDLLFEIFPRLHKTFKTTTSQQPLISFRAQNICSPQHSGKLDRGDGGPRLRASFILLENCLDKESTHFAASSGFGATSGRTQTRGHLDATAIHHRRCFGPPAPGLSSKDRRLLAPG</sequence>
<dbReference type="AlphaFoldDB" id="A0A0D2D7I9"/>
<protein>
    <submittedName>
        <fullName evidence="1">Uncharacterized protein</fullName>
    </submittedName>
</protein>
<dbReference type="EMBL" id="KN847041">
    <property type="protein sequence ID" value="KIW31714.1"/>
    <property type="molecule type" value="Genomic_DNA"/>
</dbReference>
<name>A0A0D2D7I9_9EURO</name>
<evidence type="ECO:0000313" key="2">
    <source>
        <dbReference type="Proteomes" id="UP000054466"/>
    </source>
</evidence>
<evidence type="ECO:0000313" key="1">
    <source>
        <dbReference type="EMBL" id="KIW31714.1"/>
    </source>
</evidence>
<dbReference type="RefSeq" id="XP_016251930.1">
    <property type="nucleotide sequence ID" value="XM_016390028.1"/>
</dbReference>
<proteinExistence type="predicted"/>
<dbReference type="GeneID" id="27342508"/>
<dbReference type="HOGENOM" id="CLU_1427833_0_0_1"/>
<dbReference type="Proteomes" id="UP000054466">
    <property type="component" value="Unassembled WGS sequence"/>
</dbReference>
<dbReference type="VEuPathDB" id="FungiDB:PV07_03314"/>
<reference evidence="1 2" key="1">
    <citation type="submission" date="2015-01" db="EMBL/GenBank/DDBJ databases">
        <title>The Genome Sequence of Cladophialophora immunda CBS83496.</title>
        <authorList>
            <consortium name="The Broad Institute Genomics Platform"/>
            <person name="Cuomo C."/>
            <person name="de Hoog S."/>
            <person name="Gorbushina A."/>
            <person name="Stielow B."/>
            <person name="Teixiera M."/>
            <person name="Abouelleil A."/>
            <person name="Chapman S.B."/>
            <person name="Priest M."/>
            <person name="Young S.K."/>
            <person name="Wortman J."/>
            <person name="Nusbaum C."/>
            <person name="Birren B."/>
        </authorList>
    </citation>
    <scope>NUCLEOTIDE SEQUENCE [LARGE SCALE GENOMIC DNA]</scope>
    <source>
        <strain evidence="1 2">CBS 83496</strain>
    </source>
</reference>
<gene>
    <name evidence="1" type="ORF">PV07_03314</name>
</gene>